<name>A0AAN8FKD5_TRICO</name>
<dbReference type="Proteomes" id="UP001331761">
    <property type="component" value="Unassembled WGS sequence"/>
</dbReference>
<feature type="compositionally biased region" description="Basic and acidic residues" evidence="1">
    <location>
        <begin position="88"/>
        <end position="104"/>
    </location>
</feature>
<dbReference type="AlphaFoldDB" id="A0AAN8FKD5"/>
<sequence>MVSEFATTVLCWTARNFFAPISIFFAIQSLGKCCCKKRAPDRKEAGSSAPSKKTTIFGMERWADKKIFCVDRDERQQNTFEYLKPRGKSQEVKTAKECKDEKDGNVQNMDQANG</sequence>
<keyword evidence="3" id="KW-1185">Reference proteome</keyword>
<feature type="region of interest" description="Disordered" evidence="1">
    <location>
        <begin position="80"/>
        <end position="114"/>
    </location>
</feature>
<evidence type="ECO:0000256" key="1">
    <source>
        <dbReference type="SAM" id="MobiDB-lite"/>
    </source>
</evidence>
<protein>
    <submittedName>
        <fullName evidence="2">Uncharacterized protein</fullName>
    </submittedName>
</protein>
<evidence type="ECO:0000313" key="3">
    <source>
        <dbReference type="Proteomes" id="UP001331761"/>
    </source>
</evidence>
<evidence type="ECO:0000313" key="2">
    <source>
        <dbReference type="EMBL" id="KAK5975777.1"/>
    </source>
</evidence>
<dbReference type="EMBL" id="WIXE01012625">
    <property type="protein sequence ID" value="KAK5975777.1"/>
    <property type="molecule type" value="Genomic_DNA"/>
</dbReference>
<comment type="caution">
    <text evidence="2">The sequence shown here is derived from an EMBL/GenBank/DDBJ whole genome shotgun (WGS) entry which is preliminary data.</text>
</comment>
<organism evidence="2 3">
    <name type="scientific">Trichostrongylus colubriformis</name>
    <name type="common">Black scour worm</name>
    <dbReference type="NCBI Taxonomy" id="6319"/>
    <lineage>
        <taxon>Eukaryota</taxon>
        <taxon>Metazoa</taxon>
        <taxon>Ecdysozoa</taxon>
        <taxon>Nematoda</taxon>
        <taxon>Chromadorea</taxon>
        <taxon>Rhabditida</taxon>
        <taxon>Rhabditina</taxon>
        <taxon>Rhabditomorpha</taxon>
        <taxon>Strongyloidea</taxon>
        <taxon>Trichostrongylidae</taxon>
        <taxon>Trichostrongylus</taxon>
    </lineage>
</organism>
<accession>A0AAN8FKD5</accession>
<gene>
    <name evidence="2" type="ORF">GCK32_005205</name>
</gene>
<feature type="compositionally biased region" description="Polar residues" evidence="1">
    <location>
        <begin position="105"/>
        <end position="114"/>
    </location>
</feature>
<proteinExistence type="predicted"/>
<reference evidence="2 3" key="1">
    <citation type="submission" date="2019-10" db="EMBL/GenBank/DDBJ databases">
        <title>Assembly and Annotation for the nematode Trichostrongylus colubriformis.</title>
        <authorList>
            <person name="Martin J."/>
        </authorList>
    </citation>
    <scope>NUCLEOTIDE SEQUENCE [LARGE SCALE GENOMIC DNA]</scope>
    <source>
        <strain evidence="2">G859</strain>
        <tissue evidence="2">Whole worm</tissue>
    </source>
</reference>